<feature type="non-terminal residue" evidence="2">
    <location>
        <position position="763"/>
    </location>
</feature>
<organism evidence="2 3">
    <name type="scientific">Ignelater luminosus</name>
    <name type="common">Cucubano</name>
    <name type="synonym">Pyrophorus luminosus</name>
    <dbReference type="NCBI Taxonomy" id="2038154"/>
    <lineage>
        <taxon>Eukaryota</taxon>
        <taxon>Metazoa</taxon>
        <taxon>Ecdysozoa</taxon>
        <taxon>Arthropoda</taxon>
        <taxon>Hexapoda</taxon>
        <taxon>Insecta</taxon>
        <taxon>Pterygota</taxon>
        <taxon>Neoptera</taxon>
        <taxon>Endopterygota</taxon>
        <taxon>Coleoptera</taxon>
        <taxon>Polyphaga</taxon>
        <taxon>Elateriformia</taxon>
        <taxon>Elateroidea</taxon>
        <taxon>Elateridae</taxon>
        <taxon>Agrypninae</taxon>
        <taxon>Pyrophorini</taxon>
        <taxon>Ignelater</taxon>
    </lineage>
</organism>
<evidence type="ECO:0000313" key="3">
    <source>
        <dbReference type="Proteomes" id="UP000801492"/>
    </source>
</evidence>
<gene>
    <name evidence="2" type="ORF">ILUMI_12622</name>
</gene>
<sequence length="763" mass="86684">MKTEDCLKNNFNENVFTKIIKKKKWTCFCCLPSLISEHQILCDKILTRSHNMNSSTTPHKRKRCISDSSEKIRKRTHHSQSLDDVSYDGDDEEFTITESPNLQERTEKKELLRKITSQLESLFHDANENAKEFDEKVKTQSLSLKVLKNAYTYAYKLLVKVKNVLSTHENELLAISDQWENDYRIQLIEPSLIVKNEPNDSSNNNNILESKELNTSTKKKKHCLSLKRTHNTESTDDELNNEIETDDTEKSQCKGLSEANIRAEYQKHNNNGDSDHDSLYSQCTVIIDKDAIRYKKDSSRYILCEVTGNFITKAKTSNSADSNVISVSGEISNANSEKSFIFNLNDCISASANNEPEDSDRTEICDYDNAKPLTPDEHETDNNTEIDTIQIESEKVDNLSDVQEEILKHGAEDVNQDSISQNDQMGDNDGPIDQVIQNSDDTKDYDNQSRDYENDNALTSDCIGDLQNQNINDIDDTTMLEPNECVEDLPNVNMHDNNTLLETAEITNCLNNDDDQNIELKTSNCDNTQKQNVNDEDDDTMLEDNIQSLTTHYKDNNVAVEEGDKKEETFIVLDDNTSDDTQDNENAKREYFESLGLSMLDKKDVDLKYEVKEEDNNIEIEEETKDEISINSDDEDVAVSERIREMCKFLREDDFDCVLSDSSSGNTSDSNCSSFDSEDSDLSFILKRKAKSKPISAQAGNGEADNVDSDDEDCIINIDSIENEDDISGEYQIKPCSVVLEDVHAKTTHDNSNASDNELRDIE</sequence>
<comment type="caution">
    <text evidence="2">The sequence shown here is derived from an EMBL/GenBank/DDBJ whole genome shotgun (WGS) entry which is preliminary data.</text>
</comment>
<proteinExistence type="predicted"/>
<feature type="region of interest" description="Disordered" evidence="1">
    <location>
        <begin position="52"/>
        <end position="84"/>
    </location>
</feature>
<evidence type="ECO:0000313" key="2">
    <source>
        <dbReference type="EMBL" id="KAF2893554.1"/>
    </source>
</evidence>
<dbReference type="AlphaFoldDB" id="A0A8K0CW36"/>
<feature type="compositionally biased region" description="Basic and acidic residues" evidence="1">
    <location>
        <begin position="440"/>
        <end position="453"/>
    </location>
</feature>
<evidence type="ECO:0000256" key="1">
    <source>
        <dbReference type="SAM" id="MobiDB-lite"/>
    </source>
</evidence>
<feature type="region of interest" description="Disordered" evidence="1">
    <location>
        <begin position="411"/>
        <end position="456"/>
    </location>
</feature>
<protein>
    <submittedName>
        <fullName evidence="2">Uncharacterized protein</fullName>
    </submittedName>
</protein>
<accession>A0A8K0CW36</accession>
<keyword evidence="3" id="KW-1185">Reference proteome</keyword>
<name>A0A8K0CW36_IGNLU</name>
<dbReference type="EMBL" id="VTPC01007894">
    <property type="protein sequence ID" value="KAF2893554.1"/>
    <property type="molecule type" value="Genomic_DNA"/>
</dbReference>
<feature type="compositionally biased region" description="Polar residues" evidence="1">
    <location>
        <begin position="416"/>
        <end position="425"/>
    </location>
</feature>
<dbReference type="Proteomes" id="UP000801492">
    <property type="component" value="Unassembled WGS sequence"/>
</dbReference>
<reference evidence="2" key="1">
    <citation type="submission" date="2019-08" db="EMBL/GenBank/DDBJ databases">
        <title>The genome of the North American firefly Photinus pyralis.</title>
        <authorList>
            <consortium name="Photinus pyralis genome working group"/>
            <person name="Fallon T.R."/>
            <person name="Sander Lower S.E."/>
            <person name="Weng J.-K."/>
        </authorList>
    </citation>
    <scope>NUCLEOTIDE SEQUENCE</scope>
    <source>
        <strain evidence="2">TRF0915ILg1</strain>
        <tissue evidence="2">Whole body</tissue>
    </source>
</reference>